<dbReference type="PROSITE" id="PS01037">
    <property type="entry name" value="SBP_BACTERIAL_1"/>
    <property type="match status" value="1"/>
</dbReference>
<evidence type="ECO:0000256" key="2">
    <source>
        <dbReference type="ARBA" id="ARBA00008520"/>
    </source>
</evidence>
<dbReference type="Gene3D" id="3.40.190.10">
    <property type="entry name" value="Periplasmic binding protein-like II"/>
    <property type="match status" value="2"/>
</dbReference>
<feature type="signal peptide" evidence="9">
    <location>
        <begin position="1"/>
        <end position="24"/>
    </location>
</feature>
<keyword evidence="4" id="KW-0762">Sugar transport</keyword>
<dbReference type="EMBL" id="CP132314">
    <property type="protein sequence ID" value="WLS02672.1"/>
    <property type="molecule type" value="Genomic_DNA"/>
</dbReference>
<dbReference type="Proteomes" id="UP001225788">
    <property type="component" value="Chromosome"/>
</dbReference>
<organism evidence="10 11">
    <name type="scientific">Shinella oryzae</name>
    <dbReference type="NCBI Taxonomy" id="2871820"/>
    <lineage>
        <taxon>Bacteria</taxon>
        <taxon>Pseudomonadati</taxon>
        <taxon>Pseudomonadota</taxon>
        <taxon>Alphaproteobacteria</taxon>
        <taxon>Hyphomicrobiales</taxon>
        <taxon>Rhizobiaceae</taxon>
        <taxon>Shinella</taxon>
    </lineage>
</organism>
<dbReference type="PANTHER" id="PTHR43649">
    <property type="entry name" value="ARABINOSE-BINDING PROTEIN-RELATED"/>
    <property type="match status" value="1"/>
</dbReference>
<feature type="chain" id="PRO_5045112186" description="Probable sugar-binding periplasmic protein" evidence="9">
    <location>
        <begin position="25"/>
        <end position="419"/>
    </location>
</feature>
<evidence type="ECO:0000256" key="3">
    <source>
        <dbReference type="ARBA" id="ARBA00022448"/>
    </source>
</evidence>
<evidence type="ECO:0000256" key="9">
    <source>
        <dbReference type="SAM" id="SignalP"/>
    </source>
</evidence>
<evidence type="ECO:0000256" key="1">
    <source>
        <dbReference type="ARBA" id="ARBA00004418"/>
    </source>
</evidence>
<evidence type="ECO:0000313" key="10">
    <source>
        <dbReference type="EMBL" id="WLS02672.1"/>
    </source>
</evidence>
<keyword evidence="11" id="KW-1185">Reference proteome</keyword>
<dbReference type="InterPro" id="IPR006059">
    <property type="entry name" value="SBP"/>
</dbReference>
<evidence type="ECO:0000256" key="8">
    <source>
        <dbReference type="ARBA" id="ARBA00049753"/>
    </source>
</evidence>
<evidence type="ECO:0000256" key="6">
    <source>
        <dbReference type="ARBA" id="ARBA00022764"/>
    </source>
</evidence>
<evidence type="ECO:0000313" key="11">
    <source>
        <dbReference type="Proteomes" id="UP001225788"/>
    </source>
</evidence>
<keyword evidence="3" id="KW-0813">Transport</keyword>
<evidence type="ECO:0000256" key="4">
    <source>
        <dbReference type="ARBA" id="ARBA00022597"/>
    </source>
</evidence>
<protein>
    <recommendedName>
        <fullName evidence="8">Probable sugar-binding periplasmic protein</fullName>
    </recommendedName>
</protein>
<name>A0ABY9K7A4_9HYPH</name>
<gene>
    <name evidence="10" type="ORF">Q9315_14795</name>
</gene>
<dbReference type="SUPFAM" id="SSF53850">
    <property type="entry name" value="Periplasmic binding protein-like II"/>
    <property type="match status" value="1"/>
</dbReference>
<dbReference type="InterPro" id="IPR006061">
    <property type="entry name" value="SBP_1_CS"/>
</dbReference>
<dbReference type="InterPro" id="IPR050490">
    <property type="entry name" value="Bact_solute-bd_prot1"/>
</dbReference>
<keyword evidence="6" id="KW-0574">Periplasm</keyword>
<dbReference type="RefSeq" id="WP_306158079.1">
    <property type="nucleotide sequence ID" value="NZ_CP132314.1"/>
</dbReference>
<proteinExistence type="inferred from homology"/>
<evidence type="ECO:0000256" key="5">
    <source>
        <dbReference type="ARBA" id="ARBA00022729"/>
    </source>
</evidence>
<comment type="similarity">
    <text evidence="2">Belongs to the bacterial solute-binding protein 1 family.</text>
</comment>
<evidence type="ECO:0000256" key="7">
    <source>
        <dbReference type="ARBA" id="ARBA00049629"/>
    </source>
</evidence>
<accession>A0ABY9K7A4</accession>
<keyword evidence="5 9" id="KW-0732">Signal</keyword>
<sequence>MTRNAIKGLLLASSMLGTAGLAQAQDVTLTVESWRNDDLSIWQEKIIPAFEAKNPGIKVVFSPSAPTEYNAALNAKLDAGSAGDLITCRPFDASLELFNKKHLVALNDLPGMENFSDVAKSAWTTDDGATTFCVPMASVIHGFIYNADAFAEVGVEVPKTEAEFFAVLDKIKENGNYTPMAMGTKDLWEAATMGYQNIGPTYWKGEEGRKALIAGTEKLTDAPWVEPFRVLAKWKDYLGDGFEAQTYPDSQNLFTLGRAAIYPAGSWEIGLFNTQAQFKMGAFPPPVKNEGDTCYISDHNDIGIGLNAKSPNAEAAKKFLTFVASPEFADIYANSLPGFFSLNSTAVKMNDPLAQEFVSWREKCKPTIRSTYQILSRGTPNLENETWTESANVINGTDTPEVAAEKLQKGLDSWYKPAK</sequence>
<comment type="subcellular location">
    <subcellularLocation>
        <location evidence="1">Periplasm</location>
    </subcellularLocation>
</comment>
<dbReference type="Pfam" id="PF01547">
    <property type="entry name" value="SBP_bac_1"/>
    <property type="match status" value="1"/>
</dbReference>
<dbReference type="PANTHER" id="PTHR43649:SF28">
    <property type="entry name" value="BINDING PROTEIN COMPONENT OF ABC SUGAR TRANSPORTER-RELATED"/>
    <property type="match status" value="1"/>
</dbReference>
<comment type="function">
    <text evidence="7">Part of a binding-protein-dependent transport system for a sugar.</text>
</comment>
<reference evidence="10 11" key="1">
    <citation type="submission" date="2023-08" db="EMBL/GenBank/DDBJ databases">
        <title>Pathogen: clinical or host-associated sample.</title>
        <authorList>
            <person name="Hergert J."/>
            <person name="Casey R."/>
            <person name="Wagner J."/>
            <person name="Young E.L."/>
            <person name="Oakeson K.F."/>
        </authorList>
    </citation>
    <scope>NUCLEOTIDE SEQUENCE [LARGE SCALE GENOMIC DNA]</scope>
    <source>
        <strain evidence="10 11">UPHL-collab-2</strain>
    </source>
</reference>